<dbReference type="Pfam" id="PF13305">
    <property type="entry name" value="TetR_C_33"/>
    <property type="match status" value="1"/>
</dbReference>
<dbReference type="PANTHER" id="PTHR30055">
    <property type="entry name" value="HTH-TYPE TRANSCRIPTIONAL REGULATOR RUTR"/>
    <property type="match status" value="1"/>
</dbReference>
<dbReference type="Pfam" id="PF00440">
    <property type="entry name" value="TetR_N"/>
    <property type="match status" value="1"/>
</dbReference>
<dbReference type="PRINTS" id="PR00455">
    <property type="entry name" value="HTHTETR"/>
</dbReference>
<sequence>MGSSQRRERERQELRQAILTAARTIAARDGWQAMTIRKVAEAIEYTPPVIYEYFKSKNDLLLALLIEGCRQLAESLQQAQTGEGSPEDLLLQVALAYWHFAFTAPELYQVIHGLGGVPFGTTETPKEAREAFAALRNAVCRVLDAHGVQRSDIDGDVDIFWSTLHGLITLTMAGRMKGGVPRAFPLVERAVQNLLRAWVGEG</sequence>
<feature type="domain" description="HTH tetR-type" evidence="5">
    <location>
        <begin position="12"/>
        <end position="72"/>
    </location>
</feature>
<dbReference type="Proteomes" id="UP000597444">
    <property type="component" value="Unassembled WGS sequence"/>
</dbReference>
<dbReference type="PANTHER" id="PTHR30055:SF212">
    <property type="entry name" value="TETR-FAMILY FAMILY TRANSCRIPTIONAL REGULATOR"/>
    <property type="match status" value="1"/>
</dbReference>
<dbReference type="InterPro" id="IPR036271">
    <property type="entry name" value="Tet_transcr_reg_TetR-rel_C_sf"/>
</dbReference>
<organism evidence="6 7">
    <name type="scientific">Reticulibacter mediterranei</name>
    <dbReference type="NCBI Taxonomy" id="2778369"/>
    <lineage>
        <taxon>Bacteria</taxon>
        <taxon>Bacillati</taxon>
        <taxon>Chloroflexota</taxon>
        <taxon>Ktedonobacteria</taxon>
        <taxon>Ktedonobacterales</taxon>
        <taxon>Reticulibacteraceae</taxon>
        <taxon>Reticulibacter</taxon>
    </lineage>
</organism>
<dbReference type="InterPro" id="IPR009057">
    <property type="entry name" value="Homeodomain-like_sf"/>
</dbReference>
<accession>A0A8J3N8D5</accession>
<evidence type="ECO:0000256" key="1">
    <source>
        <dbReference type="ARBA" id="ARBA00023015"/>
    </source>
</evidence>
<evidence type="ECO:0000313" key="7">
    <source>
        <dbReference type="Proteomes" id="UP000597444"/>
    </source>
</evidence>
<protein>
    <submittedName>
        <fullName evidence="6">TetR family transcriptional regulator</fullName>
    </submittedName>
</protein>
<dbReference type="InterPro" id="IPR001647">
    <property type="entry name" value="HTH_TetR"/>
</dbReference>
<dbReference type="SUPFAM" id="SSF48498">
    <property type="entry name" value="Tetracyclin repressor-like, C-terminal domain"/>
    <property type="match status" value="1"/>
</dbReference>
<gene>
    <name evidence="6" type="ORF">KSF_096260</name>
</gene>
<evidence type="ECO:0000313" key="6">
    <source>
        <dbReference type="EMBL" id="GHO99578.1"/>
    </source>
</evidence>
<reference evidence="6" key="1">
    <citation type="submission" date="2020-10" db="EMBL/GenBank/DDBJ databases">
        <title>Taxonomic study of unclassified bacteria belonging to the class Ktedonobacteria.</title>
        <authorList>
            <person name="Yabe S."/>
            <person name="Wang C.M."/>
            <person name="Zheng Y."/>
            <person name="Sakai Y."/>
            <person name="Cavaletti L."/>
            <person name="Monciardini P."/>
            <person name="Donadio S."/>
        </authorList>
    </citation>
    <scope>NUCLEOTIDE SEQUENCE</scope>
    <source>
        <strain evidence="6">ID150040</strain>
    </source>
</reference>
<keyword evidence="7" id="KW-1185">Reference proteome</keyword>
<dbReference type="InterPro" id="IPR050109">
    <property type="entry name" value="HTH-type_TetR-like_transc_reg"/>
</dbReference>
<keyword evidence="1" id="KW-0805">Transcription regulation</keyword>
<dbReference type="Gene3D" id="1.10.357.10">
    <property type="entry name" value="Tetracycline Repressor, domain 2"/>
    <property type="match status" value="1"/>
</dbReference>
<dbReference type="AlphaFoldDB" id="A0A8J3N8D5"/>
<dbReference type="RefSeq" id="WP_220210217.1">
    <property type="nucleotide sequence ID" value="NZ_BNJK01000002.1"/>
</dbReference>
<dbReference type="GO" id="GO:0003700">
    <property type="term" value="F:DNA-binding transcription factor activity"/>
    <property type="evidence" value="ECO:0007669"/>
    <property type="project" value="TreeGrafter"/>
</dbReference>
<keyword evidence="3" id="KW-0804">Transcription</keyword>
<feature type="DNA-binding region" description="H-T-H motif" evidence="4">
    <location>
        <begin position="35"/>
        <end position="54"/>
    </location>
</feature>
<dbReference type="InterPro" id="IPR025996">
    <property type="entry name" value="MT1864/Rv1816-like_C"/>
</dbReference>
<comment type="caution">
    <text evidence="6">The sequence shown here is derived from an EMBL/GenBank/DDBJ whole genome shotgun (WGS) entry which is preliminary data.</text>
</comment>
<name>A0A8J3N8D5_9CHLR</name>
<dbReference type="PROSITE" id="PS50977">
    <property type="entry name" value="HTH_TETR_2"/>
    <property type="match status" value="1"/>
</dbReference>
<proteinExistence type="predicted"/>
<dbReference type="EMBL" id="BNJK01000002">
    <property type="protein sequence ID" value="GHO99578.1"/>
    <property type="molecule type" value="Genomic_DNA"/>
</dbReference>
<dbReference type="SUPFAM" id="SSF46689">
    <property type="entry name" value="Homeodomain-like"/>
    <property type="match status" value="1"/>
</dbReference>
<keyword evidence="2 4" id="KW-0238">DNA-binding</keyword>
<evidence type="ECO:0000256" key="3">
    <source>
        <dbReference type="ARBA" id="ARBA00023163"/>
    </source>
</evidence>
<evidence type="ECO:0000259" key="5">
    <source>
        <dbReference type="PROSITE" id="PS50977"/>
    </source>
</evidence>
<evidence type="ECO:0000256" key="2">
    <source>
        <dbReference type="ARBA" id="ARBA00023125"/>
    </source>
</evidence>
<evidence type="ECO:0000256" key="4">
    <source>
        <dbReference type="PROSITE-ProRule" id="PRU00335"/>
    </source>
</evidence>
<dbReference type="GO" id="GO:0000976">
    <property type="term" value="F:transcription cis-regulatory region binding"/>
    <property type="evidence" value="ECO:0007669"/>
    <property type="project" value="TreeGrafter"/>
</dbReference>